<comment type="caution">
    <text evidence="1">The sequence shown here is derived from an EMBL/GenBank/DDBJ whole genome shotgun (WGS) entry which is preliminary data.</text>
</comment>
<evidence type="ECO:0000313" key="1">
    <source>
        <dbReference type="EMBL" id="KAJ9105392.1"/>
    </source>
</evidence>
<organism evidence="1 2">
    <name type="scientific">Naganishia friedmannii</name>
    <dbReference type="NCBI Taxonomy" id="89922"/>
    <lineage>
        <taxon>Eukaryota</taxon>
        <taxon>Fungi</taxon>
        <taxon>Dikarya</taxon>
        <taxon>Basidiomycota</taxon>
        <taxon>Agaricomycotina</taxon>
        <taxon>Tremellomycetes</taxon>
        <taxon>Filobasidiales</taxon>
        <taxon>Filobasidiaceae</taxon>
        <taxon>Naganishia</taxon>
    </lineage>
</organism>
<reference evidence="1" key="1">
    <citation type="submission" date="2023-04" db="EMBL/GenBank/DDBJ databases">
        <title>Draft Genome sequencing of Naganishia species isolated from polar environments using Oxford Nanopore Technology.</title>
        <authorList>
            <person name="Leo P."/>
            <person name="Venkateswaran K."/>
        </authorList>
    </citation>
    <scope>NUCLEOTIDE SEQUENCE</scope>
    <source>
        <strain evidence="1">MNA-CCFEE 5423</strain>
    </source>
</reference>
<proteinExistence type="predicted"/>
<keyword evidence="2" id="KW-1185">Reference proteome</keyword>
<evidence type="ECO:0000313" key="2">
    <source>
        <dbReference type="Proteomes" id="UP001227268"/>
    </source>
</evidence>
<protein>
    <submittedName>
        <fullName evidence="1">Uncharacterized protein</fullName>
    </submittedName>
</protein>
<name>A0ACC2W439_9TREE</name>
<sequence>MTTKAQALTLKHLASHALTSAQLLFPASTPTSPADNTVQALLERLSVSSCTRDSEAGNGGGDALVPGEDVGKAELLKRAAERGLELLEAVQGWLVLEVEKNEVALQSTDFLLSIQQRALIQRITQHVVAFLLLPTLKDLCTYISSRNPMTADAPAFQAFVPPFLRILALSAPTPKTQRNTDRPTPEQTDPSPPAHTTYITQTFRNPTTLVHLMAASIVVGWYESVAKDPTSPIYTHARGYLHTLGGRTETISVLGGVVRLAAPRPTTTTKTTTKTQRSGADEAEAGVGAGKVKVRWPMYVFLVARGMMARQITMPMGVMGLMVCTFGNGLGKNEVVDMKKLEYLAQCVGTPVNETLQATMNVLSPVLHEPFQPGAKTPAQTSMGRVEATVVTSPKRINKALSILLPLLTSTPPTSTIVSCTITPILPQLFSLAVHLSSSRTADPLTKQELDDVLRAWARLADRKVVVKGIWGILNSGRGWGLTDEEGNEFFWDHAVEEGNGKEEDGEGGVAVWYGKPPTQETLKLKPSSALDTSHIQISAKGPSQPPNSRTQTEQDAAAFELPELDLMPPPKEIVSLLKRAERKDITSTLYVRCLHAYQELAQEREISEAHTKKLLLYLQLIMQITESMPDALGNQTDQILVFIEQALRSSVNDAEIFTASPGNDAADSDDEEEEDEDEAAAVDADLEEDFDAQSVTKLGLMETAIHLLLATLQFRGIARNAKLLLSVKKAMTSGTTVSSRSEQRSSTMEQYQEALRCLQDSLLPVRGHGLIILQGVVKASDFDKALVPAIMDIFLQALRDEDSFMYLNAVRGLSSMVDGLGKEVLQSLTSAYVNGLDGGASVHLGKEELDFRLRIGEALTQSVKRCGTALSIYANVLVPKFNRVFPQAYLPTVLRASSLSILSTCADVDWRAVIPWAQDLLGACLDLLQLESVRTTVQPQSQSNGSATSTPVPEPLNANDGKHPALRRAALTFLGLLFNSVATSEQHERETAQMRAQTLEMPAITMITNTLRTPATDSTPIIHPGLMQKAGNVLGYLQATDVDSLAAHQAGEALYILRQLRWPVTGTS</sequence>
<dbReference type="EMBL" id="JASBWT010000004">
    <property type="protein sequence ID" value="KAJ9105392.1"/>
    <property type="molecule type" value="Genomic_DNA"/>
</dbReference>
<dbReference type="Proteomes" id="UP001227268">
    <property type="component" value="Unassembled WGS sequence"/>
</dbReference>
<gene>
    <name evidence="1" type="ORF">QFC21_001762</name>
</gene>
<accession>A0ACC2W439</accession>